<evidence type="ECO:0000256" key="5">
    <source>
        <dbReference type="ARBA" id="ARBA00022989"/>
    </source>
</evidence>
<feature type="transmembrane region" description="Helical" evidence="10">
    <location>
        <begin position="150"/>
        <end position="175"/>
    </location>
</feature>
<keyword evidence="6 10" id="KW-0443">Lipid metabolism</keyword>
<dbReference type="PANTHER" id="PTHR30309">
    <property type="entry name" value="INNER MEMBRANE PROTEIN YGIH"/>
    <property type="match status" value="1"/>
</dbReference>
<comment type="similarity">
    <text evidence="10">Belongs to the PlsY family.</text>
</comment>
<keyword evidence="12" id="KW-1185">Reference proteome</keyword>
<evidence type="ECO:0000313" key="11">
    <source>
        <dbReference type="EMBL" id="WPX96878.1"/>
    </source>
</evidence>
<evidence type="ECO:0000256" key="4">
    <source>
        <dbReference type="ARBA" id="ARBA00022692"/>
    </source>
</evidence>
<evidence type="ECO:0000256" key="7">
    <source>
        <dbReference type="ARBA" id="ARBA00023136"/>
    </source>
</evidence>
<proteinExistence type="inferred from homology"/>
<evidence type="ECO:0000313" key="12">
    <source>
        <dbReference type="Proteomes" id="UP001327219"/>
    </source>
</evidence>
<dbReference type="HAMAP" id="MF_01043">
    <property type="entry name" value="PlsY"/>
    <property type="match status" value="1"/>
</dbReference>
<dbReference type="Proteomes" id="UP001327219">
    <property type="component" value="Chromosome"/>
</dbReference>
<dbReference type="PANTHER" id="PTHR30309:SF0">
    <property type="entry name" value="GLYCEROL-3-PHOSPHATE ACYLTRANSFERASE-RELATED"/>
    <property type="match status" value="1"/>
</dbReference>
<gene>
    <name evidence="10" type="primary">plsY</name>
    <name evidence="11" type="ORF">Bandiella_01012</name>
</gene>
<dbReference type="Pfam" id="PF02660">
    <property type="entry name" value="G3P_acyltransf"/>
    <property type="match status" value="1"/>
</dbReference>
<evidence type="ECO:0000256" key="10">
    <source>
        <dbReference type="HAMAP-Rule" id="MF_01043"/>
    </source>
</evidence>
<comment type="catalytic activity">
    <reaction evidence="10">
        <text>an acyl phosphate + sn-glycerol 3-phosphate = a 1-acyl-sn-glycero-3-phosphate + phosphate</text>
        <dbReference type="Rhea" id="RHEA:34075"/>
        <dbReference type="ChEBI" id="CHEBI:43474"/>
        <dbReference type="ChEBI" id="CHEBI:57597"/>
        <dbReference type="ChEBI" id="CHEBI:57970"/>
        <dbReference type="ChEBI" id="CHEBI:59918"/>
        <dbReference type="EC" id="2.3.1.275"/>
    </reaction>
</comment>
<keyword evidence="2 10" id="KW-0444">Lipid biosynthesis</keyword>
<evidence type="ECO:0000256" key="9">
    <source>
        <dbReference type="ARBA" id="ARBA00023264"/>
    </source>
</evidence>
<keyword evidence="3 10" id="KW-0808">Transferase</keyword>
<dbReference type="GO" id="GO:0016746">
    <property type="term" value="F:acyltransferase activity"/>
    <property type="evidence" value="ECO:0007669"/>
    <property type="project" value="UniProtKB-KW"/>
</dbReference>
<accession>A0ABZ0UL49</accession>
<evidence type="ECO:0000256" key="8">
    <source>
        <dbReference type="ARBA" id="ARBA00023209"/>
    </source>
</evidence>
<sequence length="195" mass="20953">MDSINFFLTIASYLLGSIPSGVLLSKVLGKGDLRKQGSGNIGATNAFRAGGKLLGGLTLLIDMAKGLCVILLANAFNEQYLTFYGFICIVGHIFPIWLKFEGGKGVATAFGVILGINPILGGFSLLLWILVFKVSRISSLAALVSLGTSVFIECIMITDGTNLIFLVISLILIIFRHKDNIMRLCAGKENKIPKQ</sequence>
<comment type="subcellular location">
    <subcellularLocation>
        <location evidence="10">Cell membrane</location>
        <topology evidence="10">Multi-pass membrane protein</topology>
    </subcellularLocation>
</comment>
<feature type="transmembrane region" description="Helical" evidence="10">
    <location>
        <begin position="6"/>
        <end position="25"/>
    </location>
</feature>
<dbReference type="RefSeq" id="WP_323732567.1">
    <property type="nucleotide sequence ID" value="NZ_CP110820.1"/>
</dbReference>
<keyword evidence="7 10" id="KW-0472">Membrane</keyword>
<reference evidence="11 12" key="1">
    <citation type="submission" date="2022-11" db="EMBL/GenBank/DDBJ databases">
        <title>Host association and intracellularity evolved multiple times independently in the Rickettsiales.</title>
        <authorList>
            <person name="Castelli M."/>
            <person name="Nardi T."/>
            <person name="Gammuto L."/>
            <person name="Bellinzona G."/>
            <person name="Sabaneyeva E."/>
            <person name="Potekhin A."/>
            <person name="Serra V."/>
            <person name="Petroni G."/>
            <person name="Sassera D."/>
        </authorList>
    </citation>
    <scope>NUCLEOTIDE SEQUENCE [LARGE SCALE GENOMIC DNA]</scope>
    <source>
        <strain evidence="11 12">NDG2</strain>
    </source>
</reference>
<keyword evidence="8 10" id="KW-0594">Phospholipid biosynthesis</keyword>
<dbReference type="EC" id="2.3.1.275" evidence="10"/>
<feature type="transmembrane region" description="Helical" evidence="10">
    <location>
        <begin position="53"/>
        <end position="75"/>
    </location>
</feature>
<protein>
    <recommendedName>
        <fullName evidence="10">Glycerol-3-phosphate acyltransferase</fullName>
    </recommendedName>
    <alternativeName>
        <fullName evidence="10">Acyl-PO4 G3P acyltransferase</fullName>
    </alternativeName>
    <alternativeName>
        <fullName evidence="10">Acyl-phosphate--glycerol-3-phosphate acyltransferase</fullName>
    </alternativeName>
    <alternativeName>
        <fullName evidence="10">G3P acyltransferase</fullName>
        <shortName evidence="10">GPAT</shortName>
        <ecNumber evidence="10">2.3.1.275</ecNumber>
    </alternativeName>
    <alternativeName>
        <fullName evidence="10">Lysophosphatidic acid synthase</fullName>
        <shortName evidence="10">LPA synthase</shortName>
    </alternativeName>
</protein>
<comment type="function">
    <text evidence="10">Catalyzes the transfer of an acyl group from acyl-phosphate (acyl-PO(4)) to glycerol-3-phosphate (G3P) to form lysophosphatidic acid (LPA). This enzyme utilizes acyl-phosphate as fatty acyl donor, but not acyl-CoA or acyl-ACP.</text>
</comment>
<dbReference type="InterPro" id="IPR003811">
    <property type="entry name" value="G3P_acylTferase_PlsY"/>
</dbReference>
<evidence type="ECO:0000256" key="3">
    <source>
        <dbReference type="ARBA" id="ARBA00022679"/>
    </source>
</evidence>
<organism evidence="11 12">
    <name type="scientific">Candidatus Bandiella euplotis</name>
    <dbReference type="NCBI Taxonomy" id="1664265"/>
    <lineage>
        <taxon>Bacteria</taxon>
        <taxon>Pseudomonadati</taxon>
        <taxon>Pseudomonadota</taxon>
        <taxon>Alphaproteobacteria</taxon>
        <taxon>Rickettsiales</taxon>
        <taxon>Candidatus Midichloriaceae</taxon>
        <taxon>Candidatus Bandiella</taxon>
    </lineage>
</organism>
<keyword evidence="5 10" id="KW-1133">Transmembrane helix</keyword>
<comment type="pathway">
    <text evidence="10">Lipid metabolism; phospholipid metabolism.</text>
</comment>
<evidence type="ECO:0000256" key="6">
    <source>
        <dbReference type="ARBA" id="ARBA00023098"/>
    </source>
</evidence>
<dbReference type="NCBIfam" id="TIGR00023">
    <property type="entry name" value="glycerol-3-phosphate 1-O-acyltransferase PlsY"/>
    <property type="match status" value="1"/>
</dbReference>
<evidence type="ECO:0000256" key="2">
    <source>
        <dbReference type="ARBA" id="ARBA00022516"/>
    </source>
</evidence>
<evidence type="ECO:0000256" key="1">
    <source>
        <dbReference type="ARBA" id="ARBA00022475"/>
    </source>
</evidence>
<keyword evidence="4 10" id="KW-0812">Transmembrane</keyword>
<name>A0ABZ0UL49_9RICK</name>
<keyword evidence="11" id="KW-0012">Acyltransferase</keyword>
<feature type="transmembrane region" description="Helical" evidence="10">
    <location>
        <begin position="81"/>
        <end position="98"/>
    </location>
</feature>
<comment type="subunit">
    <text evidence="10">Probably interacts with PlsX.</text>
</comment>
<dbReference type="EMBL" id="CP110820">
    <property type="protein sequence ID" value="WPX96878.1"/>
    <property type="molecule type" value="Genomic_DNA"/>
</dbReference>
<keyword evidence="1 10" id="KW-1003">Cell membrane</keyword>
<feature type="transmembrane region" description="Helical" evidence="10">
    <location>
        <begin position="105"/>
        <end position="130"/>
    </location>
</feature>
<dbReference type="SMART" id="SM01207">
    <property type="entry name" value="G3P_acyltransf"/>
    <property type="match status" value="1"/>
</dbReference>
<keyword evidence="9 10" id="KW-1208">Phospholipid metabolism</keyword>